<dbReference type="AlphaFoldDB" id="A0A1M5IWP7"/>
<feature type="compositionally biased region" description="Low complexity" evidence="1">
    <location>
        <begin position="346"/>
        <end position="392"/>
    </location>
</feature>
<feature type="transmembrane region" description="Helical" evidence="2">
    <location>
        <begin position="414"/>
        <end position="435"/>
    </location>
</feature>
<feature type="chain" id="PRO_5012319034" evidence="3">
    <location>
        <begin position="29"/>
        <end position="452"/>
    </location>
</feature>
<dbReference type="EMBL" id="FQVN01000008">
    <property type="protein sequence ID" value="SHG32681.1"/>
    <property type="molecule type" value="Genomic_DNA"/>
</dbReference>
<protein>
    <submittedName>
        <fullName evidence="5">Choice-of-anchor A domain-containing protein</fullName>
    </submittedName>
</protein>
<keyword evidence="2" id="KW-1133">Transmembrane helix</keyword>
<dbReference type="STRING" id="2017.SAMN05444320_10834"/>
<feature type="signal peptide" evidence="3">
    <location>
        <begin position="1"/>
        <end position="28"/>
    </location>
</feature>
<evidence type="ECO:0000256" key="3">
    <source>
        <dbReference type="SAM" id="SignalP"/>
    </source>
</evidence>
<keyword evidence="2" id="KW-0472">Membrane</keyword>
<evidence type="ECO:0000256" key="2">
    <source>
        <dbReference type="SAM" id="Phobius"/>
    </source>
</evidence>
<gene>
    <name evidence="5" type="ORF">SAMN05444320_10834</name>
</gene>
<keyword evidence="6" id="KW-1185">Reference proteome</keyword>
<evidence type="ECO:0000313" key="5">
    <source>
        <dbReference type="EMBL" id="SHG32681.1"/>
    </source>
</evidence>
<evidence type="ECO:0000259" key="4">
    <source>
        <dbReference type="Pfam" id="PF20597"/>
    </source>
</evidence>
<reference evidence="5 6" key="1">
    <citation type="submission" date="2016-11" db="EMBL/GenBank/DDBJ databases">
        <authorList>
            <person name="Jaros S."/>
            <person name="Januszkiewicz K."/>
            <person name="Wedrychowicz H."/>
        </authorList>
    </citation>
    <scope>NUCLEOTIDE SEQUENCE [LARGE SCALE GENOMIC DNA]</scope>
    <source>
        <strain evidence="5 6">DSM 44523</strain>
    </source>
</reference>
<feature type="domain" description="Choice-of-anchor A" evidence="4">
    <location>
        <begin position="43"/>
        <end position="312"/>
    </location>
</feature>
<keyword evidence="3" id="KW-0732">Signal</keyword>
<dbReference type="InterPro" id="IPR026588">
    <property type="entry name" value="Choice_anch_A"/>
</dbReference>
<dbReference type="OrthoDB" id="5164681at2"/>
<dbReference type="Pfam" id="PF20597">
    <property type="entry name" value="pAdhesive_15"/>
    <property type="match status" value="1"/>
</dbReference>
<organism evidence="5 6">
    <name type="scientific">Streptoalloteichus hindustanus</name>
    <dbReference type="NCBI Taxonomy" id="2017"/>
    <lineage>
        <taxon>Bacteria</taxon>
        <taxon>Bacillati</taxon>
        <taxon>Actinomycetota</taxon>
        <taxon>Actinomycetes</taxon>
        <taxon>Pseudonocardiales</taxon>
        <taxon>Pseudonocardiaceae</taxon>
        <taxon>Streptoalloteichus</taxon>
    </lineage>
</organism>
<accession>A0A1M5IWP7</accession>
<evidence type="ECO:0000313" key="6">
    <source>
        <dbReference type="Proteomes" id="UP000184501"/>
    </source>
</evidence>
<name>A0A1M5IWP7_STRHI</name>
<keyword evidence="2" id="KW-0812">Transmembrane</keyword>
<proteinExistence type="predicted"/>
<dbReference type="Proteomes" id="UP000184501">
    <property type="component" value="Unassembled WGS sequence"/>
</dbReference>
<sequence length="452" mass="44553">MRGHRVLASLVALLVVSPLGGGVLAAQAAPAAAGPPACDPGGLGLAADFTEFVRHDAARVGHSEGRVAIGGNARLGARDARTGFTVGADPSVDVGAHLGLDAARADVVVGGRLTAYDLLLARGGARFGSLDDQGEVRLTARTPGARVGVGTAVDFPAEFAALDARAKAWAGLTPTGQAVLDGGALTLTGEDDTGAVVFTVDADQLAAAAEIRIRVAAGVTALVNVTGAKYDTAAALKAVLFWDGGAWVDASAPAFARFGQHLLWNFPEATHLAIQGTAPWPGLVLAPHARLTLGAPGAVGHVFGGFAVDSVVTVGPGVHTHFVPFRGACLPRTATSDRAGAGPDGGRSTAARPSGASAPTSSASPGPAAAGAAPTGPGDGAAPSGPGGAPTDQKVAAARQERTTGDLASTGADVMWTALAAVVLLGVGGTTLVLARRRGSAVAAAPRESRDS</sequence>
<feature type="region of interest" description="Disordered" evidence="1">
    <location>
        <begin position="334"/>
        <end position="404"/>
    </location>
</feature>
<dbReference type="RefSeq" id="WP_083960071.1">
    <property type="nucleotide sequence ID" value="NZ_FQVN01000008.1"/>
</dbReference>
<evidence type="ECO:0000256" key="1">
    <source>
        <dbReference type="SAM" id="MobiDB-lite"/>
    </source>
</evidence>
<dbReference type="NCBIfam" id="TIGR04215">
    <property type="entry name" value="choice_anch_A"/>
    <property type="match status" value="1"/>
</dbReference>